<comment type="caution">
    <text evidence="5">The sequence shown here is derived from an EMBL/GenBank/DDBJ whole genome shotgun (WGS) entry which is preliminary data.</text>
</comment>
<feature type="domain" description="Aspartate/glutamate/uridylate kinase" evidence="4">
    <location>
        <begin position="81"/>
        <end position="357"/>
    </location>
</feature>
<evidence type="ECO:0000259" key="4">
    <source>
        <dbReference type="Pfam" id="PF00696"/>
    </source>
</evidence>
<dbReference type="Proteomes" id="UP001205105">
    <property type="component" value="Unassembled WGS sequence"/>
</dbReference>
<sequence>MLTTLQRAVQKGRLWSSLLPYLAPIAPARTSVWRPKLPIQLRQRAQGASGTSAGAAAAAAAARLHGATAHQAAAPPSDGPVVVVALGGNALLKRGEPLTMEVQQHNAKGAAAAIKQLVDAGFRVCVTHGNGPQVGMLALQDPQARLEVLDAETEGQLGYILELELNNALRGREVAALLTQVVVDPADPAFSSPTKQVGPHYSKEEAEAYAAEKGWAVAPDGDTFRRVVASPLPRDIVEARAVQVLLQAGILVVCCGGGGIPVAVDAASGERYGVEAVVDKDEASALLGCKLKADWLLLLTDAEAIYDPAGWPQERRPIASPVRCSELQGRSFASGSMAPKVAAACRFVTATGGKAAVGNMSDALAILQGRAGTTIVAG</sequence>
<evidence type="ECO:0000256" key="3">
    <source>
        <dbReference type="ARBA" id="ARBA00022777"/>
    </source>
</evidence>
<dbReference type="AlphaFoldDB" id="A0AAD5H5N9"/>
<dbReference type="InterPro" id="IPR003964">
    <property type="entry name" value="Carb_kinase"/>
</dbReference>
<dbReference type="SUPFAM" id="SSF53633">
    <property type="entry name" value="Carbamate kinase-like"/>
    <property type="match status" value="1"/>
</dbReference>
<dbReference type="Gene3D" id="3.40.1160.10">
    <property type="entry name" value="Acetylglutamate kinase-like"/>
    <property type="match status" value="1"/>
</dbReference>
<dbReference type="NCBIfam" id="NF009008">
    <property type="entry name" value="PRK12354.1"/>
    <property type="match status" value="1"/>
</dbReference>
<reference evidence="5" key="1">
    <citation type="submission" date="2020-11" db="EMBL/GenBank/DDBJ databases">
        <title>Chlorella ohadii genome sequencing and assembly.</title>
        <authorList>
            <person name="Murik O."/>
            <person name="Treves H."/>
            <person name="Kedem I."/>
            <person name="Shotland Y."/>
            <person name="Kaplan A."/>
        </authorList>
    </citation>
    <scope>NUCLEOTIDE SEQUENCE</scope>
    <source>
        <strain evidence="5">1</strain>
    </source>
</reference>
<evidence type="ECO:0000313" key="5">
    <source>
        <dbReference type="EMBL" id="KAI7845224.1"/>
    </source>
</evidence>
<keyword evidence="2" id="KW-0808">Transferase</keyword>
<dbReference type="EMBL" id="JADXDR010000020">
    <property type="protein sequence ID" value="KAI7845224.1"/>
    <property type="molecule type" value="Genomic_DNA"/>
</dbReference>
<dbReference type="PANTHER" id="PTHR30409:SF1">
    <property type="entry name" value="CARBAMATE KINASE-RELATED"/>
    <property type="match status" value="1"/>
</dbReference>
<dbReference type="Pfam" id="PF00696">
    <property type="entry name" value="AA_kinase"/>
    <property type="match status" value="1"/>
</dbReference>
<protein>
    <recommendedName>
        <fullName evidence="4">Aspartate/glutamate/uridylate kinase domain-containing protein</fullName>
    </recommendedName>
</protein>
<dbReference type="InterPro" id="IPR036393">
    <property type="entry name" value="AceGlu_kinase-like_sf"/>
</dbReference>
<evidence type="ECO:0000313" key="6">
    <source>
        <dbReference type="Proteomes" id="UP001205105"/>
    </source>
</evidence>
<dbReference type="GO" id="GO:0008804">
    <property type="term" value="F:carbamate kinase activity"/>
    <property type="evidence" value="ECO:0007669"/>
    <property type="project" value="InterPro"/>
</dbReference>
<dbReference type="PRINTS" id="PR01469">
    <property type="entry name" value="CARBMTKINASE"/>
</dbReference>
<dbReference type="InterPro" id="IPR001048">
    <property type="entry name" value="Asp/Glu/Uridylate_kinase"/>
</dbReference>
<proteinExistence type="inferred from homology"/>
<comment type="similarity">
    <text evidence="1">Belongs to the carbamate kinase family.</text>
</comment>
<dbReference type="CDD" id="cd04235">
    <property type="entry name" value="AAK_CK"/>
    <property type="match status" value="1"/>
</dbReference>
<dbReference type="GO" id="GO:0005829">
    <property type="term" value="C:cytosol"/>
    <property type="evidence" value="ECO:0007669"/>
    <property type="project" value="TreeGrafter"/>
</dbReference>
<keyword evidence="3" id="KW-0418">Kinase</keyword>
<dbReference type="PANTHER" id="PTHR30409">
    <property type="entry name" value="CARBAMATE KINASE"/>
    <property type="match status" value="1"/>
</dbReference>
<evidence type="ECO:0000256" key="1">
    <source>
        <dbReference type="ARBA" id="ARBA00011066"/>
    </source>
</evidence>
<organism evidence="5 6">
    <name type="scientific">Chlorella ohadii</name>
    <dbReference type="NCBI Taxonomy" id="2649997"/>
    <lineage>
        <taxon>Eukaryota</taxon>
        <taxon>Viridiplantae</taxon>
        <taxon>Chlorophyta</taxon>
        <taxon>core chlorophytes</taxon>
        <taxon>Trebouxiophyceae</taxon>
        <taxon>Chlorellales</taxon>
        <taxon>Chlorellaceae</taxon>
        <taxon>Chlorella clade</taxon>
        <taxon>Chlorella</taxon>
    </lineage>
</organism>
<evidence type="ECO:0000256" key="2">
    <source>
        <dbReference type="ARBA" id="ARBA00022679"/>
    </source>
</evidence>
<gene>
    <name evidence="5" type="ORF">COHA_001268</name>
</gene>
<accession>A0AAD5H5N9</accession>
<keyword evidence="6" id="KW-1185">Reference proteome</keyword>
<name>A0AAD5H5N9_9CHLO</name>
<dbReference type="GO" id="GO:0019546">
    <property type="term" value="P:L-arginine deiminase pathway"/>
    <property type="evidence" value="ECO:0007669"/>
    <property type="project" value="TreeGrafter"/>
</dbReference>